<comment type="caution">
    <text evidence="1">The sequence shown here is derived from an EMBL/GenBank/DDBJ whole genome shotgun (WGS) entry which is preliminary data.</text>
</comment>
<keyword evidence="2" id="KW-1185">Reference proteome</keyword>
<organism evidence="1 2">
    <name type="scientific">Araneus ventricosus</name>
    <name type="common">Orbweaver spider</name>
    <name type="synonym">Epeira ventricosa</name>
    <dbReference type="NCBI Taxonomy" id="182803"/>
    <lineage>
        <taxon>Eukaryota</taxon>
        <taxon>Metazoa</taxon>
        <taxon>Ecdysozoa</taxon>
        <taxon>Arthropoda</taxon>
        <taxon>Chelicerata</taxon>
        <taxon>Arachnida</taxon>
        <taxon>Araneae</taxon>
        <taxon>Araneomorphae</taxon>
        <taxon>Entelegynae</taxon>
        <taxon>Araneoidea</taxon>
        <taxon>Araneidae</taxon>
        <taxon>Araneus</taxon>
    </lineage>
</organism>
<dbReference type="EMBL" id="BGPR01002005">
    <property type="protein sequence ID" value="GBM66067.1"/>
    <property type="molecule type" value="Genomic_DNA"/>
</dbReference>
<dbReference type="Proteomes" id="UP000499080">
    <property type="component" value="Unassembled WGS sequence"/>
</dbReference>
<protein>
    <submittedName>
        <fullName evidence="1">Uncharacterized protein</fullName>
    </submittedName>
</protein>
<sequence length="95" mass="10740">MRSECTLDFPFPSETQYISSEETIVTTPECLSRSNRKKRGYSVCSGPMFHPEFSLRNMTHMMSASSRENARSNVVQRGLSHCSPFGKLVLYLIGT</sequence>
<name>A0A4Y2HL62_ARAVE</name>
<evidence type="ECO:0000313" key="2">
    <source>
        <dbReference type="Proteomes" id="UP000499080"/>
    </source>
</evidence>
<proteinExistence type="predicted"/>
<accession>A0A4Y2HL62</accession>
<reference evidence="1 2" key="1">
    <citation type="journal article" date="2019" name="Sci. Rep.">
        <title>Orb-weaving spider Araneus ventricosus genome elucidates the spidroin gene catalogue.</title>
        <authorList>
            <person name="Kono N."/>
            <person name="Nakamura H."/>
            <person name="Ohtoshi R."/>
            <person name="Moran D.A.P."/>
            <person name="Shinohara A."/>
            <person name="Yoshida Y."/>
            <person name="Fujiwara M."/>
            <person name="Mori M."/>
            <person name="Tomita M."/>
            <person name="Arakawa K."/>
        </authorList>
    </citation>
    <scope>NUCLEOTIDE SEQUENCE [LARGE SCALE GENOMIC DNA]</scope>
</reference>
<evidence type="ECO:0000313" key="1">
    <source>
        <dbReference type="EMBL" id="GBM66067.1"/>
    </source>
</evidence>
<dbReference type="AlphaFoldDB" id="A0A4Y2HL62"/>
<gene>
    <name evidence="1" type="ORF">AVEN_207162_1</name>
</gene>